<keyword evidence="2" id="KW-1185">Reference proteome</keyword>
<accession>F5T0P7</accession>
<evidence type="ECO:0000313" key="2">
    <source>
        <dbReference type="Proteomes" id="UP000003544"/>
    </source>
</evidence>
<evidence type="ECO:0000313" key="1">
    <source>
        <dbReference type="EMBL" id="EGL53837.1"/>
    </source>
</evidence>
<gene>
    <name evidence="1" type="ORF">MAMP_00054</name>
</gene>
<reference evidence="1 2" key="1">
    <citation type="journal article" date="2011" name="J. Bacteriol.">
        <title>Draft genome sequence of Methylophaga aminisulfidivorans MP T.</title>
        <authorList>
            <person name="Han G.H."/>
            <person name="Kim W."/>
            <person name="Chun J."/>
            <person name="Kim S.W."/>
        </authorList>
    </citation>
    <scope>NUCLEOTIDE SEQUENCE [LARGE SCALE GENOMIC DNA]</scope>
    <source>
        <strain evidence="2">MP(T)</strain>
    </source>
</reference>
<dbReference type="EMBL" id="AFIG01000002">
    <property type="protein sequence ID" value="EGL53837.1"/>
    <property type="molecule type" value="Genomic_DNA"/>
</dbReference>
<dbReference type="AlphaFoldDB" id="F5T0P7"/>
<dbReference type="Proteomes" id="UP000003544">
    <property type="component" value="Unassembled WGS sequence"/>
</dbReference>
<proteinExistence type="predicted"/>
<organism evidence="1 2">
    <name type="scientific">Methylophaga aminisulfidivorans MP</name>
    <dbReference type="NCBI Taxonomy" id="1026882"/>
    <lineage>
        <taxon>Bacteria</taxon>
        <taxon>Pseudomonadati</taxon>
        <taxon>Pseudomonadota</taxon>
        <taxon>Gammaproteobacteria</taxon>
        <taxon>Thiotrichales</taxon>
        <taxon>Piscirickettsiaceae</taxon>
        <taxon>Methylophaga</taxon>
    </lineage>
</organism>
<comment type="caution">
    <text evidence="1">The sequence shown here is derived from an EMBL/GenBank/DDBJ whole genome shotgun (WGS) entry which is preliminary data.</text>
</comment>
<name>F5T0P7_9GAMM</name>
<protein>
    <submittedName>
        <fullName evidence="1">Uncharacterized protein</fullName>
    </submittedName>
</protein>
<sequence length="42" mass="4858">MLFFNESSKSTAEIGLTVSAKIETENNRLVKIKKYLLNYLIH</sequence>